<evidence type="ECO:0000313" key="2">
    <source>
        <dbReference type="EMBL" id="RKR87138.1"/>
    </source>
</evidence>
<accession>A0A495JF23</accession>
<feature type="compositionally biased region" description="Low complexity" evidence="1">
    <location>
        <begin position="73"/>
        <end position="87"/>
    </location>
</feature>
<dbReference type="RefSeq" id="WP_121155673.1">
    <property type="nucleotide sequence ID" value="NZ_RBKT01000001.1"/>
</dbReference>
<dbReference type="AlphaFoldDB" id="A0A495JF23"/>
<dbReference type="OrthoDB" id="3405146at2"/>
<keyword evidence="3" id="KW-1185">Reference proteome</keyword>
<reference evidence="2 3" key="1">
    <citation type="submission" date="2018-10" db="EMBL/GenBank/DDBJ databases">
        <title>Sequencing the genomes of 1000 actinobacteria strains.</title>
        <authorList>
            <person name="Klenk H.-P."/>
        </authorList>
    </citation>
    <scope>NUCLEOTIDE SEQUENCE [LARGE SCALE GENOMIC DNA]</scope>
    <source>
        <strain evidence="2 3">DSM 45175</strain>
    </source>
</reference>
<sequence length="97" mass="9625">MNSTGPGSTIDLTSIPRAVAAAAIGVVHSVERAVVGDARASTARGNAWAAICADRDRAHQRAEVRAMVAALAASRTDAASRTSGATAPGSRAASPVS</sequence>
<evidence type="ECO:0000313" key="3">
    <source>
        <dbReference type="Proteomes" id="UP000277671"/>
    </source>
</evidence>
<feature type="region of interest" description="Disordered" evidence="1">
    <location>
        <begin position="73"/>
        <end position="97"/>
    </location>
</feature>
<proteinExistence type="predicted"/>
<dbReference type="EMBL" id="RBKT01000001">
    <property type="protein sequence ID" value="RKR87138.1"/>
    <property type="molecule type" value="Genomic_DNA"/>
</dbReference>
<evidence type="ECO:0000256" key="1">
    <source>
        <dbReference type="SAM" id="MobiDB-lite"/>
    </source>
</evidence>
<dbReference type="Proteomes" id="UP000277671">
    <property type="component" value="Unassembled WGS sequence"/>
</dbReference>
<gene>
    <name evidence="2" type="ORF">BDK92_1411</name>
</gene>
<comment type="caution">
    <text evidence="2">The sequence shown here is derived from an EMBL/GenBank/DDBJ whole genome shotgun (WGS) entry which is preliminary data.</text>
</comment>
<name>A0A495JF23_9ACTN</name>
<organism evidence="2 3">
    <name type="scientific">Micromonospora pisi</name>
    <dbReference type="NCBI Taxonomy" id="589240"/>
    <lineage>
        <taxon>Bacteria</taxon>
        <taxon>Bacillati</taxon>
        <taxon>Actinomycetota</taxon>
        <taxon>Actinomycetes</taxon>
        <taxon>Micromonosporales</taxon>
        <taxon>Micromonosporaceae</taxon>
        <taxon>Micromonospora</taxon>
    </lineage>
</organism>
<protein>
    <submittedName>
        <fullName evidence="2">Uncharacterized protein</fullName>
    </submittedName>
</protein>